<evidence type="ECO:0000256" key="15">
    <source>
        <dbReference type="SAM" id="Phobius"/>
    </source>
</evidence>
<keyword evidence="7 13" id="KW-0067">ATP-binding</keyword>
<dbReference type="Gene3D" id="1.10.510.10">
    <property type="entry name" value="Transferase(Phosphotransferase) domain 1"/>
    <property type="match status" value="1"/>
</dbReference>
<dbReference type="FunFam" id="3.30.200.20:FF:000035">
    <property type="entry name" value="Serine/threonine protein kinase Stk1"/>
    <property type="match status" value="1"/>
</dbReference>
<dbReference type="PROSITE" id="PS00108">
    <property type="entry name" value="PROTEIN_KINASE_ST"/>
    <property type="match status" value="1"/>
</dbReference>
<keyword evidence="8" id="KW-0735">Signal-anchor</keyword>
<dbReference type="PROSITE" id="PS51178">
    <property type="entry name" value="PASTA"/>
    <property type="match status" value="3"/>
</dbReference>
<feature type="domain" description="Protein kinase" evidence="16">
    <location>
        <begin position="10"/>
        <end position="270"/>
    </location>
</feature>
<keyword evidence="15" id="KW-0472">Membrane</keyword>
<feature type="region of interest" description="Disordered" evidence="14">
    <location>
        <begin position="298"/>
        <end position="334"/>
    </location>
</feature>
<dbReference type="GO" id="GO:0009847">
    <property type="term" value="P:spore germination"/>
    <property type="evidence" value="ECO:0007669"/>
    <property type="project" value="UniProtKB-ARBA"/>
</dbReference>
<keyword evidence="2" id="KW-0723">Serine/threonine-protein kinase</keyword>
<feature type="region of interest" description="Disordered" evidence="14">
    <location>
        <begin position="659"/>
        <end position="747"/>
    </location>
</feature>
<dbReference type="CDD" id="cd14014">
    <property type="entry name" value="STKc_PknB_like"/>
    <property type="match status" value="1"/>
</dbReference>
<evidence type="ECO:0000259" key="16">
    <source>
        <dbReference type="PROSITE" id="PS50011"/>
    </source>
</evidence>
<dbReference type="SMART" id="SM00740">
    <property type="entry name" value="PASTA"/>
    <property type="match status" value="3"/>
</dbReference>
<dbReference type="InterPro" id="IPR008271">
    <property type="entry name" value="Ser/Thr_kinase_AS"/>
</dbReference>
<keyword evidence="4" id="KW-0808">Transferase</keyword>
<dbReference type="Gene3D" id="3.30.10.20">
    <property type="match status" value="3"/>
</dbReference>
<comment type="catalytic activity">
    <reaction evidence="10">
        <text>L-seryl-[protein] + ATP = O-phospho-L-seryl-[protein] + ADP + H(+)</text>
        <dbReference type="Rhea" id="RHEA:17989"/>
        <dbReference type="Rhea" id="RHEA-COMP:9863"/>
        <dbReference type="Rhea" id="RHEA-COMP:11604"/>
        <dbReference type="ChEBI" id="CHEBI:15378"/>
        <dbReference type="ChEBI" id="CHEBI:29999"/>
        <dbReference type="ChEBI" id="CHEBI:30616"/>
        <dbReference type="ChEBI" id="CHEBI:83421"/>
        <dbReference type="ChEBI" id="CHEBI:456216"/>
        <dbReference type="EC" id="2.7.11.1"/>
    </reaction>
</comment>
<feature type="compositionally biased region" description="Basic and acidic residues" evidence="14">
    <location>
        <begin position="720"/>
        <end position="732"/>
    </location>
</feature>
<evidence type="ECO:0000313" key="19">
    <source>
        <dbReference type="Proteomes" id="UP000565468"/>
    </source>
</evidence>
<dbReference type="Pfam" id="PF03793">
    <property type="entry name" value="PASTA"/>
    <property type="match status" value="3"/>
</dbReference>
<evidence type="ECO:0000256" key="12">
    <source>
        <dbReference type="ARBA" id="ARBA00070041"/>
    </source>
</evidence>
<evidence type="ECO:0000256" key="7">
    <source>
        <dbReference type="ARBA" id="ARBA00022840"/>
    </source>
</evidence>
<keyword evidence="6 18" id="KW-0418">Kinase</keyword>
<evidence type="ECO:0000256" key="5">
    <source>
        <dbReference type="ARBA" id="ARBA00022741"/>
    </source>
</evidence>
<dbReference type="PANTHER" id="PTHR43289:SF34">
    <property type="entry name" value="SERINE_THREONINE-PROTEIN KINASE YBDM-RELATED"/>
    <property type="match status" value="1"/>
</dbReference>
<gene>
    <name evidence="18" type="primary">pknB</name>
    <name evidence="18" type="ORF">HII30_02450</name>
</gene>
<sequence length="747" mass="81585">MIGHELAGRYKVIERIGGGGMALVYKAQDILLNRNVAIKVLRQQFVHDEEFIRRFRREAQSAASLSHPNVVSIYDVGQEDDIHYIVMECIDGNNLNEIIKERAPLQVDEAVRIASQICDALEHAHQNQIIHRDIKPHNILIGRNGRVKVTDFGIARAVTSTTITQTGSVVGSVHYFSPEHAKGVATGEKSDLYSLGIVMYQMLTGRLPFLGESPISVALKHLQEEFEEPREVNPLIPQSVENIILKSMRKNPQERYQSADEMMVDLDTCLLPIRRDEPKLDFEDDEDQTMVMPAIKSMQRSGNAAPVVSNDDDDDDGPVPPMKEETSEKPAKKNKKKPALIVGLSLLFLGIIAGIVFFVGQMLEVKDVTVPSVITLTEEEAVRKLQEVGLVVDEEVIREYKQGVEEGIVFAQSRAEGAIVKEGAIVQLSVGAVKPLSTMPDLSDATLDEALSLLNEQKVNEDAIETSEENHDTIPAGTLISQVPANGTEFDPDTVKVELVVSKGKAEVKMPDLTGMTRSEAQSRIESLGLRVGTVKDEPSFTVERGKVLSQWPWDPDSMATPGTEQNIVVSSGYPSDALNYTFKVPVAPVVEGQASKIRVVYSDARGDNQEAANREVSTTEIVPVEMVLSPDKDGTVSIYRDGRALDTFVVSYTDAKNGTVTEPTIDPPQPAVPDEPVITDPPEDGGEGNDDEVTPESNGEDNEPPAGPGNNRGQGNGNGKDKGKGKDKDNENNEEVPEVPAPADEE</sequence>
<dbReference type="SMART" id="SM00220">
    <property type="entry name" value="S_TKc"/>
    <property type="match status" value="1"/>
</dbReference>
<proteinExistence type="predicted"/>
<dbReference type="InterPro" id="IPR017441">
    <property type="entry name" value="Protein_kinase_ATP_BS"/>
</dbReference>
<evidence type="ECO:0000256" key="6">
    <source>
        <dbReference type="ARBA" id="ARBA00022777"/>
    </source>
</evidence>
<evidence type="ECO:0000256" key="11">
    <source>
        <dbReference type="ARBA" id="ARBA00060432"/>
    </source>
</evidence>
<dbReference type="InterPro" id="IPR011009">
    <property type="entry name" value="Kinase-like_dom_sf"/>
</dbReference>
<dbReference type="InterPro" id="IPR000719">
    <property type="entry name" value="Prot_kinase_dom"/>
</dbReference>
<dbReference type="CDD" id="cd06577">
    <property type="entry name" value="PASTA_pknB"/>
    <property type="match status" value="3"/>
</dbReference>
<keyword evidence="3" id="KW-0309">Germination</keyword>
<feature type="domain" description="PASTA" evidence="17">
    <location>
        <begin position="433"/>
        <end position="503"/>
    </location>
</feature>
<dbReference type="GO" id="GO:0004674">
    <property type="term" value="F:protein serine/threonine kinase activity"/>
    <property type="evidence" value="ECO:0007669"/>
    <property type="project" value="UniProtKB-KW"/>
</dbReference>
<evidence type="ECO:0000256" key="1">
    <source>
        <dbReference type="ARBA" id="ARBA00012513"/>
    </source>
</evidence>
<dbReference type="GO" id="GO:0005524">
    <property type="term" value="F:ATP binding"/>
    <property type="evidence" value="ECO:0007669"/>
    <property type="project" value="UniProtKB-UniRule"/>
</dbReference>
<comment type="catalytic activity">
    <reaction evidence="9">
        <text>L-threonyl-[protein] + ATP = O-phospho-L-threonyl-[protein] + ADP + H(+)</text>
        <dbReference type="Rhea" id="RHEA:46608"/>
        <dbReference type="Rhea" id="RHEA-COMP:11060"/>
        <dbReference type="Rhea" id="RHEA-COMP:11605"/>
        <dbReference type="ChEBI" id="CHEBI:15378"/>
        <dbReference type="ChEBI" id="CHEBI:30013"/>
        <dbReference type="ChEBI" id="CHEBI:30616"/>
        <dbReference type="ChEBI" id="CHEBI:61977"/>
        <dbReference type="ChEBI" id="CHEBI:456216"/>
        <dbReference type="EC" id="2.7.11.1"/>
    </reaction>
</comment>
<keyword evidence="15" id="KW-1133">Transmembrane helix</keyword>
<keyword evidence="5 13" id="KW-0547">Nucleotide-binding</keyword>
<evidence type="ECO:0000256" key="8">
    <source>
        <dbReference type="ARBA" id="ARBA00022968"/>
    </source>
</evidence>
<evidence type="ECO:0000256" key="10">
    <source>
        <dbReference type="ARBA" id="ARBA00048679"/>
    </source>
</evidence>
<dbReference type="EMBL" id="JABBPN010000002">
    <property type="protein sequence ID" value="NMO94649.1"/>
    <property type="molecule type" value="Genomic_DNA"/>
</dbReference>
<dbReference type="RefSeq" id="WP_169503351.1">
    <property type="nucleotide sequence ID" value="NZ_JABBPN010000002.1"/>
</dbReference>
<dbReference type="AlphaFoldDB" id="A0A848M306"/>
<feature type="binding site" evidence="13">
    <location>
        <position position="39"/>
    </location>
    <ligand>
        <name>ATP</name>
        <dbReference type="ChEBI" id="CHEBI:30616"/>
    </ligand>
</feature>
<evidence type="ECO:0000256" key="14">
    <source>
        <dbReference type="SAM" id="MobiDB-lite"/>
    </source>
</evidence>
<protein>
    <recommendedName>
        <fullName evidence="12">Serine/threonine-protein kinase PrkC</fullName>
        <ecNumber evidence="1">2.7.11.1</ecNumber>
    </recommendedName>
</protein>
<dbReference type="Gene3D" id="3.30.200.20">
    <property type="entry name" value="Phosphorylase Kinase, domain 1"/>
    <property type="match status" value="1"/>
</dbReference>
<organism evidence="18 19">
    <name type="scientific">Paenibacillus lemnae</name>
    <dbReference type="NCBI Taxonomy" id="1330551"/>
    <lineage>
        <taxon>Bacteria</taxon>
        <taxon>Bacillati</taxon>
        <taxon>Bacillota</taxon>
        <taxon>Bacilli</taxon>
        <taxon>Bacillales</taxon>
        <taxon>Paenibacillaceae</taxon>
        <taxon>Paenibacillus</taxon>
    </lineage>
</organism>
<reference evidence="18 19" key="1">
    <citation type="submission" date="2020-04" db="EMBL/GenBank/DDBJ databases">
        <title>Paenibacillus algicola sp. nov., a novel marine bacterium producing alginate lyase.</title>
        <authorList>
            <person name="Huang H."/>
        </authorList>
    </citation>
    <scope>NUCLEOTIDE SEQUENCE [LARGE SCALE GENOMIC DNA]</scope>
    <source>
        <strain evidence="18 19">L7-75</strain>
    </source>
</reference>
<keyword evidence="19" id="KW-1185">Reference proteome</keyword>
<feature type="domain" description="PASTA" evidence="17">
    <location>
        <begin position="364"/>
        <end position="432"/>
    </location>
</feature>
<evidence type="ECO:0000256" key="3">
    <source>
        <dbReference type="ARBA" id="ARBA00022544"/>
    </source>
</evidence>
<name>A0A848M306_PAELE</name>
<dbReference type="PROSITE" id="PS00107">
    <property type="entry name" value="PROTEIN_KINASE_ATP"/>
    <property type="match status" value="1"/>
</dbReference>
<dbReference type="NCBIfam" id="NF033483">
    <property type="entry name" value="PknB_PASTA_kin"/>
    <property type="match status" value="1"/>
</dbReference>
<feature type="domain" description="PASTA" evidence="17">
    <location>
        <begin position="504"/>
        <end position="572"/>
    </location>
</feature>
<dbReference type="SUPFAM" id="SSF56112">
    <property type="entry name" value="Protein kinase-like (PK-like)"/>
    <property type="match status" value="1"/>
</dbReference>
<keyword evidence="15" id="KW-0812">Transmembrane</keyword>
<accession>A0A848M306</accession>
<dbReference type="Proteomes" id="UP000565468">
    <property type="component" value="Unassembled WGS sequence"/>
</dbReference>
<comment type="caution">
    <text evidence="18">The sequence shown here is derived from an EMBL/GenBank/DDBJ whole genome shotgun (WGS) entry which is preliminary data.</text>
</comment>
<evidence type="ECO:0000259" key="17">
    <source>
        <dbReference type="PROSITE" id="PS51178"/>
    </source>
</evidence>
<feature type="compositionally biased region" description="Basic and acidic residues" evidence="14">
    <location>
        <begin position="322"/>
        <end position="331"/>
    </location>
</feature>
<dbReference type="PROSITE" id="PS50011">
    <property type="entry name" value="PROTEIN_KINASE_DOM"/>
    <property type="match status" value="1"/>
</dbReference>
<dbReference type="FunFam" id="1.10.510.10:FF:000021">
    <property type="entry name" value="Serine/threonine protein kinase"/>
    <property type="match status" value="1"/>
</dbReference>
<feature type="compositionally biased region" description="Acidic residues" evidence="14">
    <location>
        <begin position="733"/>
        <end position="747"/>
    </location>
</feature>
<evidence type="ECO:0000256" key="13">
    <source>
        <dbReference type="PROSITE-ProRule" id="PRU10141"/>
    </source>
</evidence>
<dbReference type="GO" id="GO:0071224">
    <property type="term" value="P:cellular response to peptidoglycan"/>
    <property type="evidence" value="ECO:0007669"/>
    <property type="project" value="UniProtKB-ARBA"/>
</dbReference>
<evidence type="ECO:0000256" key="2">
    <source>
        <dbReference type="ARBA" id="ARBA00022527"/>
    </source>
</evidence>
<dbReference type="InterPro" id="IPR005543">
    <property type="entry name" value="PASTA_dom"/>
</dbReference>
<evidence type="ECO:0000313" key="18">
    <source>
        <dbReference type="EMBL" id="NMO94649.1"/>
    </source>
</evidence>
<feature type="transmembrane region" description="Helical" evidence="15">
    <location>
        <begin position="339"/>
        <end position="363"/>
    </location>
</feature>
<feature type="compositionally biased region" description="Acidic residues" evidence="14">
    <location>
        <begin position="682"/>
        <end position="704"/>
    </location>
</feature>
<dbReference type="Pfam" id="PF00069">
    <property type="entry name" value="Pkinase"/>
    <property type="match status" value="1"/>
</dbReference>
<comment type="subcellular location">
    <subcellularLocation>
        <location evidence="11">Spore membrane</location>
        <topology evidence="11">Single-pass type II membrane protein</topology>
    </subcellularLocation>
</comment>
<dbReference type="PANTHER" id="PTHR43289">
    <property type="entry name" value="MITOGEN-ACTIVATED PROTEIN KINASE KINASE KINASE 20-RELATED"/>
    <property type="match status" value="1"/>
</dbReference>
<dbReference type="GO" id="GO:0007165">
    <property type="term" value="P:signal transduction"/>
    <property type="evidence" value="ECO:0007669"/>
    <property type="project" value="UniProtKB-ARBA"/>
</dbReference>
<evidence type="ECO:0000256" key="4">
    <source>
        <dbReference type="ARBA" id="ARBA00022679"/>
    </source>
</evidence>
<evidence type="ECO:0000256" key="9">
    <source>
        <dbReference type="ARBA" id="ARBA00047899"/>
    </source>
</evidence>
<dbReference type="EC" id="2.7.11.1" evidence="1"/>